<dbReference type="AlphaFoldDB" id="A0A2N0NFH7"/>
<organism evidence="2 3">
    <name type="scientific">Rhizophagus irregularis</name>
    <dbReference type="NCBI Taxonomy" id="588596"/>
    <lineage>
        <taxon>Eukaryota</taxon>
        <taxon>Fungi</taxon>
        <taxon>Fungi incertae sedis</taxon>
        <taxon>Mucoromycota</taxon>
        <taxon>Glomeromycotina</taxon>
        <taxon>Glomeromycetes</taxon>
        <taxon>Glomerales</taxon>
        <taxon>Glomeraceae</taxon>
        <taxon>Rhizophagus</taxon>
    </lineage>
</organism>
<reference evidence="2 3" key="2">
    <citation type="submission" date="2017-09" db="EMBL/GenBank/DDBJ databases">
        <title>Extensive intraspecific genome diversity in a model arbuscular mycorrhizal fungus.</title>
        <authorList>
            <person name="Chen E.C."/>
            <person name="Morin E."/>
            <person name="Beaudet D."/>
            <person name="Noel J."/>
            <person name="Ndikumana S."/>
            <person name="Charron P."/>
            <person name="St-Onge C."/>
            <person name="Giorgi J."/>
            <person name="Grigoriev I.V."/>
            <person name="Roux C."/>
            <person name="Martin F.M."/>
            <person name="Corradi N."/>
        </authorList>
    </citation>
    <scope>NUCLEOTIDE SEQUENCE [LARGE SCALE GENOMIC DNA]</scope>
    <source>
        <strain evidence="2 3">A5</strain>
    </source>
</reference>
<comment type="caution">
    <text evidence="2">The sequence shown here is derived from an EMBL/GenBank/DDBJ whole genome shotgun (WGS) entry which is preliminary data.</text>
</comment>
<proteinExistence type="predicted"/>
<evidence type="ECO:0000256" key="1">
    <source>
        <dbReference type="SAM" id="MobiDB-lite"/>
    </source>
</evidence>
<feature type="region of interest" description="Disordered" evidence="1">
    <location>
        <begin position="1"/>
        <end position="20"/>
    </location>
</feature>
<feature type="compositionally biased region" description="Basic and acidic residues" evidence="1">
    <location>
        <begin position="36"/>
        <end position="47"/>
    </location>
</feature>
<evidence type="ECO:0000313" key="2">
    <source>
        <dbReference type="EMBL" id="PKB93346.1"/>
    </source>
</evidence>
<dbReference type="Proteomes" id="UP000232722">
    <property type="component" value="Unassembled WGS sequence"/>
</dbReference>
<protein>
    <submittedName>
        <fullName evidence="2">Uncharacterized protein</fullName>
    </submittedName>
</protein>
<dbReference type="EMBL" id="LLXJ01008271">
    <property type="protein sequence ID" value="PKB93346.1"/>
    <property type="molecule type" value="Genomic_DNA"/>
</dbReference>
<feature type="compositionally biased region" description="Basic and acidic residues" evidence="1">
    <location>
        <begin position="10"/>
        <end position="20"/>
    </location>
</feature>
<sequence>MSRLNPLEGTLKENPTEKENVLRAMQQVNKSKRPIKTSEVKQTEAKRAVPKGTKKKLVTVAPINKMVEPLD</sequence>
<evidence type="ECO:0000313" key="3">
    <source>
        <dbReference type="Proteomes" id="UP000232722"/>
    </source>
</evidence>
<gene>
    <name evidence="2" type="ORF">RhiirA5_441547</name>
</gene>
<reference evidence="2 3" key="1">
    <citation type="submission" date="2016-04" db="EMBL/GenBank/DDBJ databases">
        <title>Genome analyses suggest a sexual origin of heterokaryosis in a supposedly ancient asexual fungus.</title>
        <authorList>
            <person name="Ropars J."/>
            <person name="Sedzielewska K."/>
            <person name="Noel J."/>
            <person name="Charron P."/>
            <person name="Farinelli L."/>
            <person name="Marton T."/>
            <person name="Kruger M."/>
            <person name="Pelin A."/>
            <person name="Brachmann A."/>
            <person name="Corradi N."/>
        </authorList>
    </citation>
    <scope>NUCLEOTIDE SEQUENCE [LARGE SCALE GENOMIC DNA]</scope>
    <source>
        <strain evidence="2 3">A5</strain>
    </source>
</reference>
<feature type="region of interest" description="Disordered" evidence="1">
    <location>
        <begin position="26"/>
        <end position="52"/>
    </location>
</feature>
<accession>A0A2N0NFH7</accession>
<name>A0A2N0NFH7_9GLOM</name>